<reference evidence="2" key="1">
    <citation type="journal article" date="2021" name="Mol. Ecol. Resour.">
        <title>Apolygus lucorum genome provides insights into omnivorousness and mesophyll feeding.</title>
        <authorList>
            <person name="Liu Y."/>
            <person name="Liu H."/>
            <person name="Wang H."/>
            <person name="Huang T."/>
            <person name="Liu B."/>
            <person name="Yang B."/>
            <person name="Yin L."/>
            <person name="Li B."/>
            <person name="Zhang Y."/>
            <person name="Zhang S."/>
            <person name="Jiang F."/>
            <person name="Zhang X."/>
            <person name="Ren Y."/>
            <person name="Wang B."/>
            <person name="Wang S."/>
            <person name="Lu Y."/>
            <person name="Wu K."/>
            <person name="Fan W."/>
            <person name="Wang G."/>
        </authorList>
    </citation>
    <scope>NUCLEOTIDE SEQUENCE</scope>
    <source>
        <strain evidence="2">12Hb</strain>
    </source>
</reference>
<sequence length="139" mass="15591">MDAHSSKTNFSSRGQILSDPEDDQLRSCLHRHQLRHQQRPHSARMRALATRPPPESRHLPDVAPLPHSLSDSQVYESESLPRLGPPDTCLFTLGITDCPPPGSNDSDCLRLPQHSRLQDDDSTYPPRTIATGRSDFFCI</sequence>
<keyword evidence="3" id="KW-1185">Reference proteome</keyword>
<protein>
    <submittedName>
        <fullName evidence="2">Uncharacterized protein</fullName>
    </submittedName>
</protein>
<proteinExistence type="predicted"/>
<feature type="region of interest" description="Disordered" evidence="1">
    <location>
        <begin position="1"/>
        <end position="81"/>
    </location>
</feature>
<evidence type="ECO:0000313" key="3">
    <source>
        <dbReference type="Proteomes" id="UP000466442"/>
    </source>
</evidence>
<feature type="compositionally biased region" description="Polar residues" evidence="1">
    <location>
        <begin position="1"/>
        <end position="15"/>
    </location>
</feature>
<evidence type="ECO:0000256" key="1">
    <source>
        <dbReference type="SAM" id="MobiDB-lite"/>
    </source>
</evidence>
<comment type="caution">
    <text evidence="2">The sequence shown here is derived from an EMBL/GenBank/DDBJ whole genome shotgun (WGS) entry which is preliminary data.</text>
</comment>
<dbReference type="Proteomes" id="UP000466442">
    <property type="component" value="Unassembled WGS sequence"/>
</dbReference>
<organism evidence="2 3">
    <name type="scientific">Apolygus lucorum</name>
    <name type="common">Small green plant bug</name>
    <name type="synonym">Lygocoris lucorum</name>
    <dbReference type="NCBI Taxonomy" id="248454"/>
    <lineage>
        <taxon>Eukaryota</taxon>
        <taxon>Metazoa</taxon>
        <taxon>Ecdysozoa</taxon>
        <taxon>Arthropoda</taxon>
        <taxon>Hexapoda</taxon>
        <taxon>Insecta</taxon>
        <taxon>Pterygota</taxon>
        <taxon>Neoptera</taxon>
        <taxon>Paraneoptera</taxon>
        <taxon>Hemiptera</taxon>
        <taxon>Heteroptera</taxon>
        <taxon>Panheteroptera</taxon>
        <taxon>Cimicomorpha</taxon>
        <taxon>Miridae</taxon>
        <taxon>Mirini</taxon>
        <taxon>Apolygus</taxon>
    </lineage>
</organism>
<dbReference type="AlphaFoldDB" id="A0A8S9XE31"/>
<evidence type="ECO:0000313" key="2">
    <source>
        <dbReference type="EMBL" id="KAF6206548.1"/>
    </source>
</evidence>
<feature type="compositionally biased region" description="Basic residues" evidence="1">
    <location>
        <begin position="28"/>
        <end position="44"/>
    </location>
</feature>
<dbReference type="EMBL" id="WIXP02000008">
    <property type="protein sequence ID" value="KAF6206548.1"/>
    <property type="molecule type" value="Genomic_DNA"/>
</dbReference>
<name>A0A8S9XE31_APOLU</name>
<accession>A0A8S9XE31</accession>
<gene>
    <name evidence="2" type="ORF">GE061_017782</name>
</gene>